<dbReference type="InterPro" id="IPR036397">
    <property type="entry name" value="RNaseH_sf"/>
</dbReference>
<feature type="domain" description="Integrase zinc-binding" evidence="1">
    <location>
        <begin position="614"/>
        <end position="661"/>
    </location>
</feature>
<dbReference type="Pfam" id="PF17921">
    <property type="entry name" value="Integrase_H2C2"/>
    <property type="match status" value="1"/>
</dbReference>
<dbReference type="Gene3D" id="3.10.10.10">
    <property type="entry name" value="HIV Type 1 Reverse Transcriptase, subunit A, domain 1"/>
    <property type="match status" value="1"/>
</dbReference>
<keyword evidence="2" id="KW-0808">Transferase</keyword>
<evidence type="ECO:0000259" key="1">
    <source>
        <dbReference type="Pfam" id="PF17921"/>
    </source>
</evidence>
<sequence>MNQVDMQGRHTQRYVGNFSNDTGDKVDSLLCAYSLTTNPIFKPDGIDLFDSYCDDIFIAKAVLMANLSSYDSYVLFESATSPVKIKAPRELPKVSMVNTSLKKLKYHLGKFDTVVTKRITPDAITEGEWGFKHTKKVFNEEVIPFKNSLQTLVKDFENGLLSELNEVKRFNHMEAAVDQCSVDKKLFEIEKKELNLENEHLLEHIICQHVMNIVMHAEDKSVKVLHVQNTFLDDNIALDMMKMENERLMELLVSQDLLQAKNTTINNLKNHIQELKGKSMADCSESVIKLKLIPQVGYKLDLEPLSSKIKNKREAHVDYNRITKENADTLRDIVEQATTSNPLDNVLAYAYNTSGHAPHRKEMYMLQCALSSKEEKSSYSRAILSTTSIRSHARSLNNLGPRLQPLNPGYISSGLVQNLVSPTPYVLPSKKDYEILFQPLFDEYFNPPPHAISPDLVVVTALRVVDPVGSPSTTLRFYLVGNGLVEIYYLKGRLMVNASNLLKKRLRVQEEAKKASKRRIMRLITDCCFEKSDNVYRSQFNSLQGSSVYSKIDLRSGYHQLRVQEEDVLKMAFRTRYGHYEFQGEKGEATFQLLKQKLCSTSWIPCFGNLRAYESHNSKYSIHPRSEKMYHNLKKVYWWPNMKAEITTYVSKCLTYSKVKAEHHKHSSLLVQLEITQGKWKKITIDFITKLPKTSTSQDTIQVIVDRLTKSAHFLPMKETNLMEKLTRQYLNEVVSRHGVPVSIISNRDSRFTPISSSYFRKRWEQNRI</sequence>
<accession>A0A6L2JP15</accession>
<dbReference type="SUPFAM" id="SSF56672">
    <property type="entry name" value="DNA/RNA polymerases"/>
    <property type="match status" value="1"/>
</dbReference>
<dbReference type="SUPFAM" id="SSF53098">
    <property type="entry name" value="Ribonuclease H-like"/>
    <property type="match status" value="1"/>
</dbReference>
<dbReference type="InterPro" id="IPR012337">
    <property type="entry name" value="RNaseH-like_sf"/>
</dbReference>
<proteinExistence type="predicted"/>
<comment type="caution">
    <text evidence="2">The sequence shown here is derived from an EMBL/GenBank/DDBJ whole genome shotgun (WGS) entry which is preliminary data.</text>
</comment>
<name>A0A6L2JP15_TANCI</name>
<keyword evidence="2" id="KW-0548">Nucleotidyltransferase</keyword>
<dbReference type="InterPro" id="IPR043128">
    <property type="entry name" value="Rev_trsase/Diguanyl_cyclase"/>
</dbReference>
<dbReference type="InterPro" id="IPR043502">
    <property type="entry name" value="DNA/RNA_pol_sf"/>
</dbReference>
<evidence type="ECO:0000313" key="2">
    <source>
        <dbReference type="EMBL" id="GEU37374.1"/>
    </source>
</evidence>
<dbReference type="GO" id="GO:0003676">
    <property type="term" value="F:nucleic acid binding"/>
    <property type="evidence" value="ECO:0007669"/>
    <property type="project" value="InterPro"/>
</dbReference>
<dbReference type="PANTHER" id="PTHR35046">
    <property type="entry name" value="ZINC KNUCKLE (CCHC-TYPE) FAMILY PROTEIN"/>
    <property type="match status" value="1"/>
</dbReference>
<dbReference type="Gene3D" id="3.30.420.10">
    <property type="entry name" value="Ribonuclease H-like superfamily/Ribonuclease H"/>
    <property type="match status" value="1"/>
</dbReference>
<dbReference type="Gene3D" id="1.10.340.70">
    <property type="match status" value="1"/>
</dbReference>
<dbReference type="PANTHER" id="PTHR35046:SF26">
    <property type="entry name" value="RNA-DIRECTED DNA POLYMERASE"/>
    <property type="match status" value="1"/>
</dbReference>
<dbReference type="AlphaFoldDB" id="A0A6L2JP15"/>
<dbReference type="InterPro" id="IPR041588">
    <property type="entry name" value="Integrase_H2C2"/>
</dbReference>
<dbReference type="EMBL" id="BKCJ010000921">
    <property type="protein sequence ID" value="GEU37374.1"/>
    <property type="molecule type" value="Genomic_DNA"/>
</dbReference>
<protein>
    <submittedName>
        <fullName evidence="2">Reverse transcriptase domain-containing protein</fullName>
    </submittedName>
</protein>
<dbReference type="GO" id="GO:0003964">
    <property type="term" value="F:RNA-directed DNA polymerase activity"/>
    <property type="evidence" value="ECO:0007669"/>
    <property type="project" value="UniProtKB-KW"/>
</dbReference>
<keyword evidence="2" id="KW-0695">RNA-directed DNA polymerase</keyword>
<reference evidence="2" key="1">
    <citation type="journal article" date="2019" name="Sci. Rep.">
        <title>Draft genome of Tanacetum cinerariifolium, the natural source of mosquito coil.</title>
        <authorList>
            <person name="Yamashiro T."/>
            <person name="Shiraishi A."/>
            <person name="Satake H."/>
            <person name="Nakayama K."/>
        </authorList>
    </citation>
    <scope>NUCLEOTIDE SEQUENCE</scope>
</reference>
<organism evidence="2">
    <name type="scientific">Tanacetum cinerariifolium</name>
    <name type="common">Dalmatian daisy</name>
    <name type="synonym">Chrysanthemum cinerariifolium</name>
    <dbReference type="NCBI Taxonomy" id="118510"/>
    <lineage>
        <taxon>Eukaryota</taxon>
        <taxon>Viridiplantae</taxon>
        <taxon>Streptophyta</taxon>
        <taxon>Embryophyta</taxon>
        <taxon>Tracheophyta</taxon>
        <taxon>Spermatophyta</taxon>
        <taxon>Magnoliopsida</taxon>
        <taxon>eudicotyledons</taxon>
        <taxon>Gunneridae</taxon>
        <taxon>Pentapetalae</taxon>
        <taxon>asterids</taxon>
        <taxon>campanulids</taxon>
        <taxon>Asterales</taxon>
        <taxon>Asteraceae</taxon>
        <taxon>Asteroideae</taxon>
        <taxon>Anthemideae</taxon>
        <taxon>Anthemidinae</taxon>
        <taxon>Tanacetum</taxon>
    </lineage>
</organism>
<dbReference type="Gene3D" id="3.30.70.270">
    <property type="match status" value="1"/>
</dbReference>
<gene>
    <name evidence="2" type="ORF">Tci_009352</name>
</gene>